<proteinExistence type="predicted"/>
<evidence type="ECO:0000313" key="2">
    <source>
        <dbReference type="Proteomes" id="UP000004896"/>
    </source>
</evidence>
<organism evidence="1 2">
    <name type="scientific">Streptococcus vestibularis F0396</name>
    <dbReference type="NCBI Taxonomy" id="904306"/>
    <lineage>
        <taxon>Bacteria</taxon>
        <taxon>Bacillati</taxon>
        <taxon>Bacillota</taxon>
        <taxon>Bacilli</taxon>
        <taxon>Lactobacillales</taxon>
        <taxon>Streptococcaceae</taxon>
        <taxon>Streptococcus</taxon>
    </lineage>
</organism>
<evidence type="ECO:0000313" key="1">
    <source>
        <dbReference type="EMBL" id="EFQ59139.1"/>
    </source>
</evidence>
<reference evidence="1 2" key="1">
    <citation type="submission" date="2010-10" db="EMBL/GenBank/DDBJ databases">
        <authorList>
            <person name="Durkin A.S."/>
            <person name="Madupu R."/>
            <person name="Torralba M."/>
            <person name="Gillis M."/>
            <person name="Methe B."/>
            <person name="Sutton G."/>
            <person name="Nelson K.E."/>
        </authorList>
    </citation>
    <scope>NUCLEOTIDE SEQUENCE [LARGE SCALE GENOMIC DNA]</scope>
    <source>
        <strain evidence="1 2">F0396</strain>
    </source>
</reference>
<dbReference type="InterPro" id="IPR007739">
    <property type="entry name" value="RgpF"/>
</dbReference>
<sequence length="236" mass="27905">MKRLLLYVHYNKYDELSGHVLYQLEQLRPLFSKLIVISNSQLTESATLTLKELGIDEVIQRENLGFDFAAWRDGMAHVGFEHLTDFDSVTLMNDTCFGPLWDITDIVEEFEKRPNVDFWGMTNFRKTKYFDEHLQSYFMFFKKHVVASEAFQKFWTSIKTFTDVQDVIDNYETRVTSVLLEVGYRYDAVFNTIAEEAGDLIHPDFSYYRPISTLEHKVPFIKLKAFTDNEKKEDYF</sequence>
<evidence type="ECO:0008006" key="3">
    <source>
        <dbReference type="Google" id="ProtNLM"/>
    </source>
</evidence>
<dbReference type="AlphaFoldDB" id="E3CRK7"/>
<protein>
    <recommendedName>
        <fullName evidence="3">Rhamnan synthesis protein F</fullName>
    </recommendedName>
</protein>
<dbReference type="EMBL" id="AEKO01000007">
    <property type="protein sequence ID" value="EFQ59139.1"/>
    <property type="molecule type" value="Genomic_DNA"/>
</dbReference>
<dbReference type="Pfam" id="PF05045">
    <property type="entry name" value="RgpF"/>
    <property type="match status" value="1"/>
</dbReference>
<dbReference type="eggNOG" id="COG3754">
    <property type="taxonomic scope" value="Bacteria"/>
</dbReference>
<name>E3CRK7_STRVE</name>
<accession>E3CRK7</accession>
<comment type="caution">
    <text evidence="1">The sequence shown here is derived from an EMBL/GenBank/DDBJ whole genome shotgun (WGS) entry which is preliminary data.</text>
</comment>
<dbReference type="Proteomes" id="UP000004896">
    <property type="component" value="Unassembled WGS sequence"/>
</dbReference>
<gene>
    <name evidence="1" type="ORF">HMPREF9192_0928</name>
</gene>